<dbReference type="RefSeq" id="WP_244784628.1">
    <property type="nucleotide sequence ID" value="NZ_CP091508.1"/>
</dbReference>
<evidence type="ECO:0000313" key="1">
    <source>
        <dbReference type="EMBL" id="UOO81467.1"/>
    </source>
</evidence>
<proteinExistence type="predicted"/>
<sequence>MTLSLVFEQISDIACEYAYVCVYADSIENESFMEIAITDDKKIEFTIYSYNEQVKLSYANWTEIMQRGRELYFNQTEEEFHN</sequence>
<reference evidence="1 2" key="1">
    <citation type="journal article" date="2022" name="Res Sq">
        <title>Evolution of multicellular longitudinally dividing oral cavity symbionts (Neisseriaceae).</title>
        <authorList>
            <person name="Nyongesa S."/>
            <person name="Weber P."/>
            <person name="Bernet E."/>
            <person name="Pullido F."/>
            <person name="Nieckarz M."/>
            <person name="Delaby M."/>
            <person name="Nieves C."/>
            <person name="Viehboeck T."/>
            <person name="Krause N."/>
            <person name="Rivera-Millot A."/>
            <person name="Nakamura A."/>
            <person name="Vischer N."/>
            <person name="VanNieuwenhze M."/>
            <person name="Brun Y."/>
            <person name="Cava F."/>
            <person name="Bulgheresi S."/>
            <person name="Veyrier F."/>
        </authorList>
    </citation>
    <scope>NUCLEOTIDE SEQUENCE [LARGE SCALE GENOMIC DNA]</scope>
    <source>
        <strain evidence="1 2">CCUG 63373m</strain>
    </source>
</reference>
<dbReference type="EMBL" id="CP091508">
    <property type="protein sequence ID" value="UOO81467.1"/>
    <property type="molecule type" value="Genomic_DNA"/>
</dbReference>
<name>A0ABY4DQY9_9NEIS</name>
<keyword evidence="2" id="KW-1185">Reference proteome</keyword>
<dbReference type="Proteomes" id="UP000829817">
    <property type="component" value="Chromosome"/>
</dbReference>
<accession>A0ABY4DQY9</accession>
<gene>
    <name evidence="1" type="ORF">LVJ83_11005</name>
</gene>
<protein>
    <submittedName>
        <fullName evidence="1">Uncharacterized protein</fullName>
    </submittedName>
</protein>
<organism evidence="1 2">
    <name type="scientific">Uruburuella testudinis</name>
    <dbReference type="NCBI Taxonomy" id="1282863"/>
    <lineage>
        <taxon>Bacteria</taxon>
        <taxon>Pseudomonadati</taxon>
        <taxon>Pseudomonadota</taxon>
        <taxon>Betaproteobacteria</taxon>
        <taxon>Neisseriales</taxon>
        <taxon>Neisseriaceae</taxon>
        <taxon>Uruburuella</taxon>
    </lineage>
</organism>
<evidence type="ECO:0000313" key="2">
    <source>
        <dbReference type="Proteomes" id="UP000829817"/>
    </source>
</evidence>